<dbReference type="SUPFAM" id="SSF53335">
    <property type="entry name" value="S-adenosyl-L-methionine-dependent methyltransferases"/>
    <property type="match status" value="1"/>
</dbReference>
<sequence>MQVNLPVAMKKSINLRSLAAQAIEQVVEKGQSLSTVLPPLQHKVSDKDKALLQELCFGVLRTLSQQEWLINKLMSRPMTGKQRTIHYLIMVGLYQLLYTRIPPHAALAETVEGAVAIKRMQFKGLINGVLRQFQRQQDELLAEFAGQDARWLHPMWLLNRLQTAWPQEWQAVVEANNERPPMWLRVNRQHHSRDEWLKLLEEQGMAGHIHPRYPDAIRLEAPAPVSTLPGFDQGWVTVQDASAQGCVELLAPQNGETILDLCAAPGGKTTHILEAAPQASVMAVDVDAQRISRVYENLKRLKMKADVKVGDGRFPATWCGDTQFDRILLDAPCSATGVIRRHPDIKWLRRDSDISELAQLQSDILDAIWPHLKPGGTLLYATCSILPEENSEQIRAFLTRTPNAQLDGTGSAQTPGIQNLPGAAEGDGFFYAKLIKK</sequence>
<dbReference type="NCBIfam" id="NF011494">
    <property type="entry name" value="PRK14902.1"/>
    <property type="match status" value="1"/>
</dbReference>
<dbReference type="EMBL" id="UFYH01000001">
    <property type="protein sequence ID" value="STD16048.1"/>
    <property type="molecule type" value="Genomic_DNA"/>
</dbReference>
<dbReference type="InterPro" id="IPR035926">
    <property type="entry name" value="NusB-like_sf"/>
</dbReference>
<proteinExistence type="inferred from homology"/>
<dbReference type="GO" id="GO:0008168">
    <property type="term" value="F:methyltransferase activity"/>
    <property type="evidence" value="ECO:0007669"/>
    <property type="project" value="UniProtKB-KW"/>
</dbReference>
<dbReference type="GO" id="GO:0032259">
    <property type="term" value="P:methylation"/>
    <property type="evidence" value="ECO:0007669"/>
    <property type="project" value="UniProtKB-KW"/>
</dbReference>
<dbReference type="HAMAP" id="MF_01856">
    <property type="entry name" value="16SrRNA_methyltr_B"/>
    <property type="match status" value="1"/>
</dbReference>
<dbReference type="InterPro" id="IPR048019">
    <property type="entry name" value="RsmB-like_N"/>
</dbReference>
<dbReference type="PROSITE" id="PS01153">
    <property type="entry name" value="NOL1_NOP2_SUN"/>
    <property type="match status" value="1"/>
</dbReference>
<dbReference type="InterPro" id="IPR001678">
    <property type="entry name" value="MeTrfase_RsmB-F_NOP2_dom"/>
</dbReference>
<feature type="binding site" evidence="11 12">
    <location>
        <begin position="262"/>
        <end position="268"/>
    </location>
    <ligand>
        <name>S-adenosyl-L-methionine</name>
        <dbReference type="ChEBI" id="CHEBI:59789"/>
    </ligand>
</feature>
<evidence type="ECO:0000313" key="15">
    <source>
        <dbReference type="Proteomes" id="UP000254849"/>
    </source>
</evidence>
<evidence type="ECO:0000313" key="14">
    <source>
        <dbReference type="EMBL" id="STD16048.1"/>
    </source>
</evidence>
<protein>
    <recommendedName>
        <fullName evidence="11">Ribosomal RNA small subunit methyltransferase B</fullName>
        <ecNumber evidence="11">2.1.1.176</ecNumber>
    </recommendedName>
    <alternativeName>
        <fullName evidence="11">16S rRNA m5C967 methyltransferase</fullName>
    </alternativeName>
    <alternativeName>
        <fullName evidence="11">rRNA (cytosine-C(5)-)-methyltransferase RsmB</fullName>
    </alternativeName>
</protein>
<comment type="subcellular location">
    <subcellularLocation>
        <location evidence="2 11">Cytoplasm</location>
    </subcellularLocation>
</comment>
<keyword evidence="4 11" id="KW-0963">Cytoplasm</keyword>
<evidence type="ECO:0000256" key="4">
    <source>
        <dbReference type="ARBA" id="ARBA00022490"/>
    </source>
</evidence>
<dbReference type="InterPro" id="IPR006027">
    <property type="entry name" value="NusB_RsmB_TIM44"/>
</dbReference>
<dbReference type="Gene3D" id="3.30.70.1170">
    <property type="entry name" value="Sun protein, domain 3"/>
    <property type="match status" value="1"/>
</dbReference>
<evidence type="ECO:0000256" key="6">
    <source>
        <dbReference type="ARBA" id="ARBA00022603"/>
    </source>
</evidence>
<comment type="function">
    <text evidence="1 11">Specifically methylates the cytosine at position 967 (m5C967) of 16S rRNA.</text>
</comment>
<dbReference type="InterPro" id="IPR023267">
    <property type="entry name" value="RCMT"/>
</dbReference>
<dbReference type="PANTHER" id="PTHR22807:SF61">
    <property type="entry name" value="NOL1_NOP2_SUN FAMILY PROTEIN _ ANTITERMINATION NUSB DOMAIN-CONTAINING PROTEIN"/>
    <property type="match status" value="1"/>
</dbReference>
<dbReference type="Pfam" id="PF22458">
    <property type="entry name" value="RsmF-B_ferredox"/>
    <property type="match status" value="1"/>
</dbReference>
<dbReference type="CDD" id="cd00620">
    <property type="entry name" value="Methyltransferase_Sun"/>
    <property type="match status" value="1"/>
</dbReference>
<keyword evidence="9 11" id="KW-0694">RNA-binding</keyword>
<feature type="binding site" evidence="11 12">
    <location>
        <position position="330"/>
    </location>
    <ligand>
        <name>S-adenosyl-L-methionine</name>
        <dbReference type="ChEBI" id="CHEBI:59789"/>
    </ligand>
</feature>
<dbReference type="NCBIfam" id="TIGR00563">
    <property type="entry name" value="rsmB"/>
    <property type="match status" value="1"/>
</dbReference>
<evidence type="ECO:0000256" key="5">
    <source>
        <dbReference type="ARBA" id="ARBA00022552"/>
    </source>
</evidence>
<evidence type="ECO:0000256" key="7">
    <source>
        <dbReference type="ARBA" id="ARBA00022679"/>
    </source>
</evidence>
<evidence type="ECO:0000256" key="10">
    <source>
        <dbReference type="ARBA" id="ARBA00047283"/>
    </source>
</evidence>
<accession>A0ABY1W897</accession>
<feature type="binding site" evidence="11 12">
    <location>
        <position position="285"/>
    </location>
    <ligand>
        <name>S-adenosyl-L-methionine</name>
        <dbReference type="ChEBI" id="CHEBI:59789"/>
    </ligand>
</feature>
<keyword evidence="8 11" id="KW-0949">S-adenosyl-L-methionine</keyword>
<keyword evidence="15" id="KW-1185">Reference proteome</keyword>
<feature type="active site" description="Nucleophile" evidence="11 12">
    <location>
        <position position="383"/>
    </location>
</feature>
<feature type="domain" description="SAM-dependent MTase RsmB/NOP-type" evidence="13">
    <location>
        <begin position="172"/>
        <end position="437"/>
    </location>
</feature>
<dbReference type="InterPro" id="IPR029063">
    <property type="entry name" value="SAM-dependent_MTases_sf"/>
</dbReference>
<keyword evidence="6 11" id="KW-0489">Methyltransferase</keyword>
<dbReference type="SUPFAM" id="SSF48013">
    <property type="entry name" value="NusB-like"/>
    <property type="match status" value="1"/>
</dbReference>
<dbReference type="EC" id="2.1.1.176" evidence="11"/>
<dbReference type="Pfam" id="PF01189">
    <property type="entry name" value="Methyltr_RsmB-F"/>
    <property type="match status" value="1"/>
</dbReference>
<evidence type="ECO:0000256" key="2">
    <source>
        <dbReference type="ARBA" id="ARBA00004496"/>
    </source>
</evidence>
<reference evidence="14 15" key="1">
    <citation type="submission" date="2018-06" db="EMBL/GenBank/DDBJ databases">
        <authorList>
            <consortium name="Pathogen Informatics"/>
            <person name="Doyle S."/>
        </authorList>
    </citation>
    <scope>NUCLEOTIDE SEQUENCE [LARGE SCALE GENOMIC DNA]</scope>
    <source>
        <strain evidence="15">NCTC 9529</strain>
    </source>
</reference>
<keyword evidence="5 11" id="KW-0698">rRNA processing</keyword>
<comment type="catalytic activity">
    <reaction evidence="10 11">
        <text>cytidine(967) in 16S rRNA + S-adenosyl-L-methionine = 5-methylcytidine(967) in 16S rRNA + S-adenosyl-L-homocysteine + H(+)</text>
        <dbReference type="Rhea" id="RHEA:42748"/>
        <dbReference type="Rhea" id="RHEA-COMP:10219"/>
        <dbReference type="Rhea" id="RHEA-COMP:10220"/>
        <dbReference type="ChEBI" id="CHEBI:15378"/>
        <dbReference type="ChEBI" id="CHEBI:57856"/>
        <dbReference type="ChEBI" id="CHEBI:59789"/>
        <dbReference type="ChEBI" id="CHEBI:74483"/>
        <dbReference type="ChEBI" id="CHEBI:82748"/>
        <dbReference type="EC" id="2.1.1.176"/>
    </reaction>
</comment>
<dbReference type="Pfam" id="PF01029">
    <property type="entry name" value="NusB"/>
    <property type="match status" value="1"/>
</dbReference>
<evidence type="ECO:0000256" key="3">
    <source>
        <dbReference type="ARBA" id="ARBA00007494"/>
    </source>
</evidence>
<dbReference type="PRINTS" id="PR02008">
    <property type="entry name" value="RCMTFAMILY"/>
</dbReference>
<dbReference type="NCBIfam" id="NF008149">
    <property type="entry name" value="PRK10901.1"/>
    <property type="match status" value="1"/>
</dbReference>
<dbReference type="InterPro" id="IPR049560">
    <property type="entry name" value="MeTrfase_RsmB-F_NOP2_cat"/>
</dbReference>
<evidence type="ECO:0000256" key="1">
    <source>
        <dbReference type="ARBA" id="ARBA00002724"/>
    </source>
</evidence>
<dbReference type="InterPro" id="IPR054728">
    <property type="entry name" value="RsmB-like_ferredoxin"/>
</dbReference>
<dbReference type="Proteomes" id="UP000254849">
    <property type="component" value="Unassembled WGS sequence"/>
</dbReference>
<dbReference type="CDD" id="cd02440">
    <property type="entry name" value="AdoMet_MTases"/>
    <property type="match status" value="1"/>
</dbReference>
<evidence type="ECO:0000256" key="11">
    <source>
        <dbReference type="HAMAP-Rule" id="MF_01856"/>
    </source>
</evidence>
<dbReference type="Gene3D" id="1.10.287.730">
    <property type="entry name" value="Helix hairpin bin"/>
    <property type="match status" value="1"/>
</dbReference>
<dbReference type="Gene3D" id="3.40.50.150">
    <property type="entry name" value="Vaccinia Virus protein VP39"/>
    <property type="match status" value="1"/>
</dbReference>
<feature type="binding site" evidence="11 12">
    <location>
        <position position="311"/>
    </location>
    <ligand>
        <name>S-adenosyl-L-methionine</name>
        <dbReference type="ChEBI" id="CHEBI:59789"/>
    </ligand>
</feature>
<comment type="caution">
    <text evidence="14">The sequence shown here is derived from an EMBL/GenBank/DDBJ whole genome shotgun (WGS) entry which is preliminary data.</text>
</comment>
<dbReference type="InterPro" id="IPR023541">
    <property type="entry name" value="rRNA_ssu_MeTfrase_B_ent"/>
</dbReference>
<evidence type="ECO:0000256" key="12">
    <source>
        <dbReference type="PROSITE-ProRule" id="PRU01023"/>
    </source>
</evidence>
<dbReference type="InterPro" id="IPR018314">
    <property type="entry name" value="RsmB/NOL1/NOP2-like_CS"/>
</dbReference>
<dbReference type="Gene3D" id="1.10.940.10">
    <property type="entry name" value="NusB-like"/>
    <property type="match status" value="1"/>
</dbReference>
<evidence type="ECO:0000259" key="13">
    <source>
        <dbReference type="PROSITE" id="PS51686"/>
    </source>
</evidence>
<gene>
    <name evidence="11 14" type="primary">rsmB</name>
    <name evidence="11" type="synonym">sun</name>
    <name evidence="14" type="ORF">NCTC9529_03666</name>
</gene>
<evidence type="ECO:0000256" key="8">
    <source>
        <dbReference type="ARBA" id="ARBA00022691"/>
    </source>
</evidence>
<keyword evidence="7 11" id="KW-0808">Transferase</keyword>
<evidence type="ECO:0000256" key="9">
    <source>
        <dbReference type="ARBA" id="ARBA00022884"/>
    </source>
</evidence>
<dbReference type="PROSITE" id="PS51686">
    <property type="entry name" value="SAM_MT_RSMB_NOP"/>
    <property type="match status" value="1"/>
</dbReference>
<comment type="similarity">
    <text evidence="3 11 12">Belongs to the class I-like SAM-binding methyltransferase superfamily. RsmB/NOP family.</text>
</comment>
<dbReference type="InterPro" id="IPR004573">
    <property type="entry name" value="rRNA_ssu_MeTfrase_B"/>
</dbReference>
<dbReference type="PANTHER" id="PTHR22807">
    <property type="entry name" value="NOP2 YEAST -RELATED NOL1/NOP2/FMU SUN DOMAIN-CONTAINING"/>
    <property type="match status" value="1"/>
</dbReference>
<name>A0ABY1W897_9ENTR</name>
<organism evidence="14 15">
    <name type="scientific">Cronobacter universalis NCTC 9529</name>
    <dbReference type="NCBI Taxonomy" id="1074000"/>
    <lineage>
        <taxon>Bacteria</taxon>
        <taxon>Pseudomonadati</taxon>
        <taxon>Pseudomonadota</taxon>
        <taxon>Gammaproteobacteria</taxon>
        <taxon>Enterobacterales</taxon>
        <taxon>Enterobacteriaceae</taxon>
        <taxon>Cronobacter</taxon>
    </lineage>
</organism>